<accession>A0A0K0EN06</accession>
<evidence type="ECO:0000256" key="2">
    <source>
        <dbReference type="ARBA" id="ARBA00009045"/>
    </source>
</evidence>
<sequence length="132" mass="14919">MYQIYICIVIVGVLFALKVLMNNYFGGGGRQYFMGIPVPGKYSCWVELIAIQMITPNASFIGHLSGIIVGLIYMETGILRNIVSILENFLSGLLPWLNETGSSGNGYNRESYDRNRDYGSERSYGWRHDIYS</sequence>
<keyword evidence="3" id="KW-0645">Protease</keyword>
<dbReference type="Proteomes" id="UP000035681">
    <property type="component" value="Unplaced"/>
</dbReference>
<comment type="subcellular location">
    <subcellularLocation>
        <location evidence="1">Membrane</location>
        <topology evidence="1">Multi-pass membrane protein</topology>
    </subcellularLocation>
</comment>
<keyword evidence="5 7" id="KW-1133">Transmembrane helix</keyword>
<evidence type="ECO:0000313" key="8">
    <source>
        <dbReference type="Proteomes" id="UP000035681"/>
    </source>
</evidence>
<dbReference type="GO" id="GO:0006508">
    <property type="term" value="P:proteolysis"/>
    <property type="evidence" value="ECO:0007669"/>
    <property type="project" value="UniProtKB-KW"/>
</dbReference>
<evidence type="ECO:0000313" key="9">
    <source>
        <dbReference type="WBParaSite" id="SSTP_0001084400.1"/>
    </source>
</evidence>
<evidence type="ECO:0000256" key="4">
    <source>
        <dbReference type="ARBA" id="ARBA00022692"/>
    </source>
</evidence>
<reference evidence="9" key="1">
    <citation type="submission" date="2015-08" db="UniProtKB">
        <authorList>
            <consortium name="WormBaseParasite"/>
        </authorList>
    </citation>
    <scope>IDENTIFICATION</scope>
</reference>
<feature type="transmembrane region" description="Helical" evidence="7">
    <location>
        <begin position="45"/>
        <end position="73"/>
    </location>
</feature>
<keyword evidence="6 7" id="KW-0472">Membrane</keyword>
<organism evidence="9">
    <name type="scientific">Strongyloides stercoralis</name>
    <name type="common">Threadworm</name>
    <dbReference type="NCBI Taxonomy" id="6248"/>
    <lineage>
        <taxon>Eukaryota</taxon>
        <taxon>Metazoa</taxon>
        <taxon>Ecdysozoa</taxon>
        <taxon>Nematoda</taxon>
        <taxon>Chromadorea</taxon>
        <taxon>Rhabditida</taxon>
        <taxon>Tylenchina</taxon>
        <taxon>Panagrolaimomorpha</taxon>
        <taxon>Strongyloidoidea</taxon>
        <taxon>Strongyloididae</taxon>
        <taxon>Strongyloides</taxon>
    </lineage>
</organism>
<keyword evidence="3" id="KW-0378">Hydrolase</keyword>
<evidence type="ECO:0000256" key="1">
    <source>
        <dbReference type="ARBA" id="ARBA00004141"/>
    </source>
</evidence>
<evidence type="ECO:0000256" key="6">
    <source>
        <dbReference type="ARBA" id="ARBA00023136"/>
    </source>
</evidence>
<dbReference type="PANTHER" id="PTHR43066">
    <property type="entry name" value="RHOMBOID-RELATED PROTEIN"/>
    <property type="match status" value="1"/>
</dbReference>
<dbReference type="STRING" id="6248.A0A0K0EN06"/>
<protein>
    <submittedName>
        <fullName evidence="9 10">Rhomboid domain-containing protein</fullName>
    </submittedName>
</protein>
<evidence type="ECO:0000256" key="3">
    <source>
        <dbReference type="ARBA" id="ARBA00022670"/>
    </source>
</evidence>
<proteinExistence type="inferred from homology"/>
<name>A0A0K0EN06_STRER</name>
<dbReference type="GO" id="GO:0004252">
    <property type="term" value="F:serine-type endopeptidase activity"/>
    <property type="evidence" value="ECO:0007669"/>
    <property type="project" value="TreeGrafter"/>
</dbReference>
<dbReference type="GO" id="GO:0016020">
    <property type="term" value="C:membrane"/>
    <property type="evidence" value="ECO:0007669"/>
    <property type="project" value="UniProtKB-SubCell"/>
</dbReference>
<evidence type="ECO:0000313" key="10">
    <source>
        <dbReference type="WBParaSite" id="TCONS_00002040.p1"/>
    </source>
</evidence>
<keyword evidence="4 7" id="KW-0812">Transmembrane</keyword>
<dbReference type="WBParaSite" id="TCONS_00002040.p1">
    <property type="protein sequence ID" value="TCONS_00002040.p1"/>
    <property type="gene ID" value="XLOC_001939"/>
</dbReference>
<evidence type="ECO:0000256" key="5">
    <source>
        <dbReference type="ARBA" id="ARBA00022989"/>
    </source>
</evidence>
<dbReference type="AlphaFoldDB" id="A0A0K0EN06"/>
<keyword evidence="8" id="KW-1185">Reference proteome</keyword>
<dbReference type="PANTHER" id="PTHR43066:SF1">
    <property type="entry name" value="RHOMBOID PROTEIN 2"/>
    <property type="match status" value="1"/>
</dbReference>
<dbReference type="WBParaSite" id="SSTP_0001084400.1">
    <property type="protein sequence ID" value="SSTP_0001084400.1"/>
    <property type="gene ID" value="SSTP_0001084400"/>
</dbReference>
<evidence type="ECO:0000256" key="7">
    <source>
        <dbReference type="SAM" id="Phobius"/>
    </source>
</evidence>
<dbReference type="InterPro" id="IPR035952">
    <property type="entry name" value="Rhomboid-like_sf"/>
</dbReference>
<feature type="transmembrane region" description="Helical" evidence="7">
    <location>
        <begin position="5"/>
        <end position="25"/>
    </location>
</feature>
<dbReference type="SUPFAM" id="SSF144091">
    <property type="entry name" value="Rhomboid-like"/>
    <property type="match status" value="1"/>
</dbReference>
<comment type="similarity">
    <text evidence="2">Belongs to the peptidase S54 family.</text>
</comment>